<dbReference type="Proteomes" id="UP000577724">
    <property type="component" value="Unassembled WGS sequence"/>
</dbReference>
<feature type="region of interest" description="Disordered" evidence="1">
    <location>
        <begin position="104"/>
        <end position="125"/>
    </location>
</feature>
<protein>
    <recommendedName>
        <fullName evidence="5">Peptidase</fullName>
    </recommendedName>
</protein>
<reference evidence="3 4" key="1">
    <citation type="submission" date="2020-05" db="EMBL/GenBank/DDBJ databases">
        <title>Genome Sequencing of Type Strains.</title>
        <authorList>
            <person name="Lemaire J.F."/>
            <person name="Inderbitzin P."/>
            <person name="Gregorio O.A."/>
            <person name="Collins S.B."/>
            <person name="Wespe N."/>
            <person name="Knight-Connoni V."/>
        </authorList>
    </citation>
    <scope>NUCLEOTIDE SEQUENCE [LARGE SCALE GENOMIC DNA]</scope>
    <source>
        <strain evidence="3 4">DSM 19942</strain>
    </source>
</reference>
<organism evidence="3 4">
    <name type="scientific">Paenibacillus taichungensis</name>
    <dbReference type="NCBI Taxonomy" id="484184"/>
    <lineage>
        <taxon>Bacteria</taxon>
        <taxon>Bacillati</taxon>
        <taxon>Bacillota</taxon>
        <taxon>Bacilli</taxon>
        <taxon>Bacillales</taxon>
        <taxon>Paenibacillaceae</taxon>
        <taxon>Paenibacillus</taxon>
    </lineage>
</organism>
<evidence type="ECO:0000256" key="1">
    <source>
        <dbReference type="SAM" id="MobiDB-lite"/>
    </source>
</evidence>
<dbReference type="EMBL" id="JABMCC010000107">
    <property type="protein sequence ID" value="NUU54804.1"/>
    <property type="molecule type" value="Genomic_DNA"/>
</dbReference>
<comment type="caution">
    <text evidence="3">The sequence shown here is derived from an EMBL/GenBank/DDBJ whole genome shotgun (WGS) entry which is preliminary data.</text>
</comment>
<evidence type="ECO:0000313" key="4">
    <source>
        <dbReference type="Proteomes" id="UP000577724"/>
    </source>
</evidence>
<feature type="chain" id="PRO_5045814770" description="Peptidase" evidence="2">
    <location>
        <begin position="25"/>
        <end position="155"/>
    </location>
</feature>
<keyword evidence="2" id="KW-0732">Signal</keyword>
<keyword evidence="4" id="KW-1185">Reference proteome</keyword>
<evidence type="ECO:0000313" key="3">
    <source>
        <dbReference type="EMBL" id="NUU54804.1"/>
    </source>
</evidence>
<dbReference type="GeneID" id="97131440"/>
<gene>
    <name evidence="3" type="ORF">HP548_12015</name>
</gene>
<sequence length="155" mass="16659">MQNKYRFGVILSAGIILSASAVFATNHVLNAESVLNNTHITASKEKTAGKSLNETSSTKTASNEVIYPINEQGQTLGEGPLMPGKTQEPDLIKAENENGVQGYIKTSDLESGATSPEEALDYQKSKDSSEFRYIPLYKSDGKTIIGEFKVGGSHS</sequence>
<feature type="signal peptide" evidence="2">
    <location>
        <begin position="1"/>
        <end position="24"/>
    </location>
</feature>
<dbReference type="RefSeq" id="WP_175381755.1">
    <property type="nucleotide sequence ID" value="NZ_CBCRYD010000035.1"/>
</dbReference>
<evidence type="ECO:0000256" key="2">
    <source>
        <dbReference type="SAM" id="SignalP"/>
    </source>
</evidence>
<proteinExistence type="predicted"/>
<evidence type="ECO:0008006" key="5">
    <source>
        <dbReference type="Google" id="ProtNLM"/>
    </source>
</evidence>
<name>A0ABX2ML73_9BACL</name>
<accession>A0ABX2ML73</accession>